<dbReference type="GO" id="GO:0019776">
    <property type="term" value="F:Atg8-family ligase activity"/>
    <property type="evidence" value="ECO:0007669"/>
    <property type="project" value="TreeGrafter"/>
</dbReference>
<keyword evidence="11" id="KW-1185">Reference proteome</keyword>
<name>A0AAD3E679_9CHLO</name>
<dbReference type="GO" id="GO:0061723">
    <property type="term" value="P:glycophagy"/>
    <property type="evidence" value="ECO:0007669"/>
    <property type="project" value="TreeGrafter"/>
</dbReference>
<evidence type="ECO:0000256" key="3">
    <source>
        <dbReference type="ARBA" id="ARBA00018067"/>
    </source>
</evidence>
<evidence type="ECO:0000256" key="7">
    <source>
        <dbReference type="ARBA" id="ARBA00022927"/>
    </source>
</evidence>
<accession>A0AAD3E679</accession>
<reference evidence="10 11" key="1">
    <citation type="journal article" date="2021" name="Sci. Rep.">
        <title>Genome sequencing of the multicellular alga Astrephomene provides insights into convergent evolution of germ-soma differentiation.</title>
        <authorList>
            <person name="Yamashita S."/>
            <person name="Yamamoto K."/>
            <person name="Matsuzaki R."/>
            <person name="Suzuki S."/>
            <person name="Yamaguchi H."/>
            <person name="Hirooka S."/>
            <person name="Minakuchi Y."/>
            <person name="Miyagishima S."/>
            <person name="Kawachi M."/>
            <person name="Toyoda A."/>
            <person name="Nozaki H."/>
        </authorList>
    </citation>
    <scope>NUCLEOTIDE SEQUENCE [LARGE SCALE GENOMIC DNA]</scope>
    <source>
        <strain evidence="10 11">NIES-4017</strain>
    </source>
</reference>
<dbReference type="GO" id="GO:0005829">
    <property type="term" value="C:cytosol"/>
    <property type="evidence" value="ECO:0007669"/>
    <property type="project" value="TreeGrafter"/>
</dbReference>
<protein>
    <recommendedName>
        <fullName evidence="3">Autophagy-related protein 3</fullName>
    </recommendedName>
</protein>
<evidence type="ECO:0000256" key="6">
    <source>
        <dbReference type="ARBA" id="ARBA00022786"/>
    </source>
</evidence>
<dbReference type="GO" id="GO:0000422">
    <property type="term" value="P:autophagy of mitochondrion"/>
    <property type="evidence" value="ECO:0007669"/>
    <property type="project" value="TreeGrafter"/>
</dbReference>
<dbReference type="Gene3D" id="3.30.1460.50">
    <property type="match status" value="1"/>
</dbReference>
<evidence type="ECO:0000256" key="8">
    <source>
        <dbReference type="ARBA" id="ARBA00023006"/>
    </source>
</evidence>
<evidence type="ECO:0000256" key="4">
    <source>
        <dbReference type="ARBA" id="ARBA00022448"/>
    </source>
</evidence>
<proteinExistence type="inferred from homology"/>
<comment type="subcellular location">
    <subcellularLocation>
        <location evidence="1">Cytoplasm</location>
    </subcellularLocation>
</comment>
<dbReference type="PANTHER" id="PTHR12866:SF2">
    <property type="entry name" value="UBIQUITIN-LIKE-CONJUGATING ENZYME ATG3"/>
    <property type="match status" value="1"/>
</dbReference>
<evidence type="ECO:0000313" key="10">
    <source>
        <dbReference type="EMBL" id="GFR52351.1"/>
    </source>
</evidence>
<feature type="region of interest" description="Disordered" evidence="9">
    <location>
        <begin position="113"/>
        <end position="180"/>
    </location>
</feature>
<feature type="compositionally biased region" description="Acidic residues" evidence="9">
    <location>
        <begin position="146"/>
        <end position="155"/>
    </location>
</feature>
<dbReference type="GO" id="GO:0044804">
    <property type="term" value="P:nucleophagy"/>
    <property type="evidence" value="ECO:0007669"/>
    <property type="project" value="TreeGrafter"/>
</dbReference>
<evidence type="ECO:0000256" key="5">
    <source>
        <dbReference type="ARBA" id="ARBA00022490"/>
    </source>
</evidence>
<dbReference type="Pfam" id="PF03987">
    <property type="entry name" value="Autophagy_act_C"/>
    <property type="match status" value="1"/>
</dbReference>
<keyword evidence="4" id="KW-0813">Transport</keyword>
<keyword evidence="7" id="KW-0653">Protein transport</keyword>
<dbReference type="GO" id="GO:0015031">
    <property type="term" value="P:protein transport"/>
    <property type="evidence" value="ECO:0007669"/>
    <property type="project" value="UniProtKB-KW"/>
</dbReference>
<dbReference type="GO" id="GO:0000045">
    <property type="term" value="P:autophagosome assembly"/>
    <property type="evidence" value="ECO:0007669"/>
    <property type="project" value="TreeGrafter"/>
</dbReference>
<evidence type="ECO:0000256" key="1">
    <source>
        <dbReference type="ARBA" id="ARBA00004496"/>
    </source>
</evidence>
<dbReference type="PANTHER" id="PTHR12866">
    <property type="entry name" value="UBIQUITIN-LIKE-CONJUGATING ENZYME ATG3"/>
    <property type="match status" value="1"/>
</dbReference>
<dbReference type="AlphaFoldDB" id="A0AAD3E679"/>
<keyword evidence="6" id="KW-0833">Ubl conjugation pathway</keyword>
<evidence type="ECO:0000256" key="9">
    <source>
        <dbReference type="SAM" id="MobiDB-lite"/>
    </source>
</evidence>
<feature type="compositionally biased region" description="Gly residues" evidence="9">
    <location>
        <begin position="162"/>
        <end position="171"/>
    </location>
</feature>
<dbReference type="FunFam" id="3.30.1460.50:FF:000007">
    <property type="entry name" value="Autophagy-related protein 3"/>
    <property type="match status" value="1"/>
</dbReference>
<organism evidence="10 11">
    <name type="scientific">Astrephomene gubernaculifera</name>
    <dbReference type="NCBI Taxonomy" id="47775"/>
    <lineage>
        <taxon>Eukaryota</taxon>
        <taxon>Viridiplantae</taxon>
        <taxon>Chlorophyta</taxon>
        <taxon>core chlorophytes</taxon>
        <taxon>Chlorophyceae</taxon>
        <taxon>CS clade</taxon>
        <taxon>Chlamydomonadales</taxon>
        <taxon>Astrephomenaceae</taxon>
        <taxon>Astrephomene</taxon>
    </lineage>
</organism>
<dbReference type="InterPro" id="IPR007135">
    <property type="entry name" value="Atg3/Atg10"/>
</dbReference>
<comment type="similarity">
    <text evidence="2">Belongs to the ATG3 family.</text>
</comment>
<comment type="caution">
    <text evidence="10">The sequence shown here is derived from an EMBL/GenBank/DDBJ whole genome shotgun (WGS) entry which is preliminary data.</text>
</comment>
<dbReference type="EMBL" id="BMAR01000062">
    <property type="protein sequence ID" value="GFR52351.1"/>
    <property type="molecule type" value="Genomic_DNA"/>
</dbReference>
<evidence type="ECO:0000313" key="11">
    <source>
        <dbReference type="Proteomes" id="UP001054857"/>
    </source>
</evidence>
<dbReference type="GO" id="GO:0000407">
    <property type="term" value="C:phagophore assembly site"/>
    <property type="evidence" value="ECO:0007669"/>
    <property type="project" value="TreeGrafter"/>
</dbReference>
<gene>
    <name evidence="10" type="ORF">Agub_g14903</name>
</gene>
<evidence type="ECO:0000256" key="2">
    <source>
        <dbReference type="ARBA" id="ARBA00007683"/>
    </source>
</evidence>
<keyword evidence="5" id="KW-0963">Cytoplasm</keyword>
<keyword evidence="8" id="KW-0072">Autophagy</keyword>
<feature type="compositionally biased region" description="Gly residues" evidence="9">
    <location>
        <begin position="120"/>
        <end position="143"/>
    </location>
</feature>
<dbReference type="Proteomes" id="UP001054857">
    <property type="component" value="Unassembled WGS sequence"/>
</dbReference>
<sequence length="340" mass="36670">MNVKHTLHTFLKSAVETFAPPLSKSQFEEKRVLTPDEFVAAGDYLVHACPTWSWEGGDPKKRRSYFPPEKQFLVTRNVPCLRRAGEVEGGYNPNLEFAVEGGEAGEEGWVATHQDPSAAGGAGDGSSAGAGRGGAAQGRGGRGGGDEEDIPDLDDAAAGTAGRAGGAACGRGEGDIPDITDLELDEGEDEAAAPTGRTAAAAAVSSYLRSEEPADDNIVRTRTYDLYITYDQYYQVPRFWLVGFDESRQPLLPKQVLEDVSEEHARKTVTVDPHPHLGGGLCAASIHPCRHADVMKRLVDRLVEAGREFRVEQYLVLFLKFIASVVPTIQYDYTMSVGGE</sequence>